<dbReference type="OrthoDB" id="6763801at2759"/>
<sequence length="352" mass="41788">MTKINGQFYSKYQSVEDGNENAMDNFTNRLMQQQFSKWEITKRKHVKNILNDLPDYHREKVENLSINEIDWLLQETIDIDDSAKLIQLTKECIKYDKCPSLSVLLHILSVCSQKGDKDTIVAMVQLCENHNPNVLQENSNFEHYLAEAIWVKGNIVKSLEIFEKIYRENVFLRREVKCMLKNLIENVLSDKSEAGVINVIRFSERLVREYNEYYPLGCIWQICFLSPWFTDQQMSLDLLEKYPNLCKFIINRIPYVVNMSLFNHQLEPIYKLTELLLKHNMKMHLPSVIVALIDYFIKFNDLRRCKEIIKWTVKNDIDLPTVLLNDKLMNIFLNEATIKKEIKKQSIKKYKF</sequence>
<proteinExistence type="predicted"/>
<comment type="caution">
    <text evidence="1">The sequence shown here is derived from an EMBL/GenBank/DDBJ whole genome shotgun (WGS) entry which is preliminary data.</text>
</comment>
<gene>
    <name evidence="1" type="ORF">GWI33_021205</name>
</gene>
<name>A0A834HQX2_RHYFE</name>
<dbReference type="AlphaFoldDB" id="A0A834HQX2"/>
<organism evidence="1 2">
    <name type="scientific">Rhynchophorus ferrugineus</name>
    <name type="common">Red palm weevil</name>
    <name type="synonym">Curculio ferrugineus</name>
    <dbReference type="NCBI Taxonomy" id="354439"/>
    <lineage>
        <taxon>Eukaryota</taxon>
        <taxon>Metazoa</taxon>
        <taxon>Ecdysozoa</taxon>
        <taxon>Arthropoda</taxon>
        <taxon>Hexapoda</taxon>
        <taxon>Insecta</taxon>
        <taxon>Pterygota</taxon>
        <taxon>Neoptera</taxon>
        <taxon>Endopterygota</taxon>
        <taxon>Coleoptera</taxon>
        <taxon>Polyphaga</taxon>
        <taxon>Cucujiformia</taxon>
        <taxon>Curculionidae</taxon>
        <taxon>Dryophthorinae</taxon>
        <taxon>Rhynchophorus</taxon>
    </lineage>
</organism>
<evidence type="ECO:0000313" key="2">
    <source>
        <dbReference type="Proteomes" id="UP000625711"/>
    </source>
</evidence>
<dbReference type="EMBL" id="JAACXV010014628">
    <property type="protein sequence ID" value="KAF7265357.1"/>
    <property type="molecule type" value="Genomic_DNA"/>
</dbReference>
<evidence type="ECO:0000313" key="1">
    <source>
        <dbReference type="EMBL" id="KAF7265357.1"/>
    </source>
</evidence>
<accession>A0A834HQX2</accession>
<protein>
    <submittedName>
        <fullName evidence="1">Uncharacterized protein</fullName>
    </submittedName>
</protein>
<reference evidence="1" key="1">
    <citation type="submission" date="2020-08" db="EMBL/GenBank/DDBJ databases">
        <title>Genome sequencing and assembly of the red palm weevil Rhynchophorus ferrugineus.</title>
        <authorList>
            <person name="Dias G.B."/>
            <person name="Bergman C.M."/>
            <person name="Manee M."/>
        </authorList>
    </citation>
    <scope>NUCLEOTIDE SEQUENCE</scope>
    <source>
        <strain evidence="1">AA-2017</strain>
        <tissue evidence="1">Whole larva</tissue>
    </source>
</reference>
<keyword evidence="2" id="KW-1185">Reference proteome</keyword>
<dbReference type="Proteomes" id="UP000625711">
    <property type="component" value="Unassembled WGS sequence"/>
</dbReference>